<dbReference type="Proteomes" id="UP000533598">
    <property type="component" value="Unassembled WGS sequence"/>
</dbReference>
<dbReference type="GO" id="GO:0003677">
    <property type="term" value="F:DNA binding"/>
    <property type="evidence" value="ECO:0007669"/>
    <property type="project" value="UniProtKB-KW"/>
</dbReference>
<dbReference type="AlphaFoldDB" id="A0A7W7C3P3"/>
<feature type="domain" description="HTH merR-type" evidence="2">
    <location>
        <begin position="8"/>
        <end position="76"/>
    </location>
</feature>
<dbReference type="RefSeq" id="WP_312986171.1">
    <property type="nucleotide sequence ID" value="NZ_BAAAUI010000013.1"/>
</dbReference>
<sequence length="244" mass="27280">MLNAADPMLTVDELAARAGMTVRTVRFYAGKGMLPPPQLRGRVGLYGPEHLARLDLIRELQNLGFTLAAVERYMARLEPDATVQDIALHGALVAPWAADEYEEMDRDAVDRRAGRRLTDAELGRLVMLHVLEDLGEGRFRVASAVEFSLALELVDLPMPFELLMDAGEVINKHADRIALDLRRLFAERVLRPYREHGGLPEEREQLIVALRKLRPATTRAVVTAFQQAVDRAIKEAVDRSGAPR</sequence>
<evidence type="ECO:0000313" key="4">
    <source>
        <dbReference type="Proteomes" id="UP000533598"/>
    </source>
</evidence>
<keyword evidence="1 3" id="KW-0238">DNA-binding</keyword>
<dbReference type="InterPro" id="IPR047057">
    <property type="entry name" value="MerR_fam"/>
</dbReference>
<comment type="caution">
    <text evidence="3">The sequence shown here is derived from an EMBL/GenBank/DDBJ whole genome shotgun (WGS) entry which is preliminary data.</text>
</comment>
<dbReference type="EMBL" id="JACHMH010000001">
    <property type="protein sequence ID" value="MBB4673977.1"/>
    <property type="molecule type" value="Genomic_DNA"/>
</dbReference>
<name>A0A7W7C3P3_9PSEU</name>
<protein>
    <submittedName>
        <fullName evidence="3">DNA-binding transcriptional MerR regulator</fullName>
    </submittedName>
</protein>
<reference evidence="3 4" key="1">
    <citation type="submission" date="2020-08" db="EMBL/GenBank/DDBJ databases">
        <title>Sequencing the genomes of 1000 actinobacteria strains.</title>
        <authorList>
            <person name="Klenk H.-P."/>
        </authorList>
    </citation>
    <scope>NUCLEOTIDE SEQUENCE [LARGE SCALE GENOMIC DNA]</scope>
    <source>
        <strain evidence="3 4">DSM 44230</strain>
    </source>
</reference>
<proteinExistence type="predicted"/>
<dbReference type="PROSITE" id="PS50937">
    <property type="entry name" value="HTH_MERR_2"/>
    <property type="match status" value="1"/>
</dbReference>
<evidence type="ECO:0000313" key="3">
    <source>
        <dbReference type="EMBL" id="MBB4673977.1"/>
    </source>
</evidence>
<dbReference type="InterPro" id="IPR009061">
    <property type="entry name" value="DNA-bd_dom_put_sf"/>
</dbReference>
<dbReference type="InterPro" id="IPR000551">
    <property type="entry name" value="MerR-type_HTH_dom"/>
</dbReference>
<evidence type="ECO:0000256" key="1">
    <source>
        <dbReference type="ARBA" id="ARBA00023125"/>
    </source>
</evidence>
<evidence type="ECO:0000259" key="2">
    <source>
        <dbReference type="PROSITE" id="PS50937"/>
    </source>
</evidence>
<dbReference type="SUPFAM" id="SSF46955">
    <property type="entry name" value="Putative DNA-binding domain"/>
    <property type="match status" value="1"/>
</dbReference>
<dbReference type="GO" id="GO:0003700">
    <property type="term" value="F:DNA-binding transcription factor activity"/>
    <property type="evidence" value="ECO:0007669"/>
    <property type="project" value="InterPro"/>
</dbReference>
<dbReference type="Pfam" id="PF13411">
    <property type="entry name" value="MerR_1"/>
    <property type="match status" value="1"/>
</dbReference>
<gene>
    <name evidence="3" type="ORF">HNR67_000095</name>
</gene>
<keyword evidence="4" id="KW-1185">Reference proteome</keyword>
<organism evidence="3 4">
    <name type="scientific">Crossiella cryophila</name>
    <dbReference type="NCBI Taxonomy" id="43355"/>
    <lineage>
        <taxon>Bacteria</taxon>
        <taxon>Bacillati</taxon>
        <taxon>Actinomycetota</taxon>
        <taxon>Actinomycetes</taxon>
        <taxon>Pseudonocardiales</taxon>
        <taxon>Pseudonocardiaceae</taxon>
        <taxon>Crossiella</taxon>
    </lineage>
</organism>
<dbReference type="PRINTS" id="PR00040">
    <property type="entry name" value="HTHMERR"/>
</dbReference>
<dbReference type="SMART" id="SM00422">
    <property type="entry name" value="HTH_MERR"/>
    <property type="match status" value="1"/>
</dbReference>
<dbReference type="PANTHER" id="PTHR30204:SF93">
    <property type="entry name" value="HTH MERR-TYPE DOMAIN-CONTAINING PROTEIN"/>
    <property type="match status" value="1"/>
</dbReference>
<accession>A0A7W7C3P3</accession>
<dbReference type="Gene3D" id="1.10.1660.10">
    <property type="match status" value="1"/>
</dbReference>
<dbReference type="PANTHER" id="PTHR30204">
    <property type="entry name" value="REDOX-CYCLING DRUG-SENSING TRANSCRIPTIONAL ACTIVATOR SOXR"/>
    <property type="match status" value="1"/>
</dbReference>